<evidence type="ECO:0000256" key="10">
    <source>
        <dbReference type="HAMAP-Rule" id="MF_00237"/>
    </source>
</evidence>
<dbReference type="GO" id="GO:0008320">
    <property type="term" value="F:protein transmembrane transporter activity"/>
    <property type="evidence" value="ECO:0007669"/>
    <property type="project" value="UniProtKB-UniRule"/>
</dbReference>
<dbReference type="AlphaFoldDB" id="A0AAE9HU93"/>
<accession>A0AAE9HU93</accession>
<dbReference type="InterPro" id="IPR003369">
    <property type="entry name" value="TatA/B/E"/>
</dbReference>
<evidence type="ECO:0000256" key="5">
    <source>
        <dbReference type="ARBA" id="ARBA00022692"/>
    </source>
</evidence>
<dbReference type="Gene3D" id="1.20.5.3310">
    <property type="match status" value="1"/>
</dbReference>
<evidence type="ECO:0000313" key="11">
    <source>
        <dbReference type="EMBL" id="URD68292.1"/>
    </source>
</evidence>
<dbReference type="PANTHER" id="PTHR33162:SF1">
    <property type="entry name" value="SEC-INDEPENDENT PROTEIN TRANSLOCASE PROTEIN TATA, CHLOROPLASTIC"/>
    <property type="match status" value="1"/>
</dbReference>
<dbReference type="Proteomes" id="UP001056819">
    <property type="component" value="Chromosome"/>
</dbReference>
<comment type="similarity">
    <text evidence="10">Belongs to the TatB family.</text>
</comment>
<keyword evidence="9 10" id="KW-0472">Membrane</keyword>
<dbReference type="PANTHER" id="PTHR33162">
    <property type="entry name" value="SEC-INDEPENDENT PROTEIN TRANSLOCASE PROTEIN TATA, CHLOROPLASTIC"/>
    <property type="match status" value="1"/>
</dbReference>
<comment type="subcellular location">
    <subcellularLocation>
        <location evidence="10">Cell membrane</location>
        <topology evidence="10">Single-pass membrane protein</topology>
    </subcellularLocation>
    <subcellularLocation>
        <location evidence="1">Membrane</location>
        <topology evidence="1">Single-pass membrane protein</topology>
    </subcellularLocation>
</comment>
<keyword evidence="8 10" id="KW-0811">Translocation</keyword>
<evidence type="ECO:0000256" key="2">
    <source>
        <dbReference type="ARBA" id="ARBA00022448"/>
    </source>
</evidence>
<dbReference type="HAMAP" id="MF_00237">
    <property type="entry name" value="TatB"/>
    <property type="match status" value="1"/>
</dbReference>
<evidence type="ECO:0000256" key="7">
    <source>
        <dbReference type="ARBA" id="ARBA00022989"/>
    </source>
</evidence>
<keyword evidence="6 10" id="KW-0653">Protein transport</keyword>
<keyword evidence="7 10" id="KW-1133">Transmembrane helix</keyword>
<dbReference type="Pfam" id="PF02416">
    <property type="entry name" value="TatA_B_E"/>
    <property type="match status" value="1"/>
</dbReference>
<dbReference type="EMBL" id="CP097501">
    <property type="protein sequence ID" value="URD68292.1"/>
    <property type="molecule type" value="Genomic_DNA"/>
</dbReference>
<dbReference type="GO" id="GO:0043953">
    <property type="term" value="P:protein transport by the Tat complex"/>
    <property type="evidence" value="ECO:0007669"/>
    <property type="project" value="UniProtKB-UniRule"/>
</dbReference>
<keyword evidence="4" id="KW-0997">Cell inner membrane</keyword>
<dbReference type="NCBIfam" id="TIGR01410">
    <property type="entry name" value="tatB"/>
    <property type="match status" value="1"/>
</dbReference>
<evidence type="ECO:0000256" key="1">
    <source>
        <dbReference type="ARBA" id="ARBA00004167"/>
    </source>
</evidence>
<comment type="subunit">
    <text evidence="10">The Tat system comprises two distinct complexes: a TatABC complex, containing multiple copies of TatA, TatB and TatC subunits, and a separate TatA complex, containing only TatA subunits. Substrates initially bind to the TatABC complex, which probably triggers association of the separate TatA complex to form the active translocon.</text>
</comment>
<comment type="function">
    <text evidence="10">Part of the twin-arginine translocation (Tat) system that transports large folded proteins containing a characteristic twin-arginine motif in their signal peptide across membranes. Together with TatC, TatB is part of a receptor directly interacting with Tat signal peptides. TatB may form an oligomeric binding site that transiently accommodates folded Tat precursor proteins before their translocation.</text>
</comment>
<evidence type="ECO:0000256" key="8">
    <source>
        <dbReference type="ARBA" id="ARBA00023010"/>
    </source>
</evidence>
<keyword evidence="3 10" id="KW-1003">Cell membrane</keyword>
<name>A0AAE9HU93_9NEIS</name>
<reference evidence="11" key="1">
    <citation type="submission" date="2022-05" db="EMBL/GenBank/DDBJ databases">
        <title>Alysiella filiformis genome sequencing.</title>
        <authorList>
            <person name="Viehboeck T."/>
        </authorList>
    </citation>
    <scope>NUCLEOTIDE SEQUENCE</scope>
    <source>
        <strain evidence="11">DSM 2580</strain>
    </source>
</reference>
<evidence type="ECO:0000256" key="6">
    <source>
        <dbReference type="ARBA" id="ARBA00022927"/>
    </source>
</evidence>
<proteinExistence type="inferred from homology"/>
<keyword evidence="5 10" id="KW-0812">Transmembrane</keyword>
<dbReference type="GO" id="GO:0033281">
    <property type="term" value="C:TAT protein transport complex"/>
    <property type="evidence" value="ECO:0007669"/>
    <property type="project" value="UniProtKB-UniRule"/>
</dbReference>
<evidence type="ECO:0000256" key="3">
    <source>
        <dbReference type="ARBA" id="ARBA00022475"/>
    </source>
</evidence>
<dbReference type="InterPro" id="IPR018448">
    <property type="entry name" value="TatB"/>
</dbReference>
<evidence type="ECO:0000256" key="9">
    <source>
        <dbReference type="ARBA" id="ARBA00023136"/>
    </source>
</evidence>
<sequence>MFELSFSEMLVAGAVALVVLGPERLPQAARTAGQWVGKIRRMAGNVKGELMRQGEYAELAKIKTEFEDAAADIRDSLHDTLPAWERLPEPRTPADFGLDEHGVPNRITGLQVKSVYKQSLARKRDLRRRPPRLRIRR</sequence>
<organism evidence="11 12">
    <name type="scientific">Conchiformibius steedae DSM 2580</name>
    <dbReference type="NCBI Taxonomy" id="1121352"/>
    <lineage>
        <taxon>Bacteria</taxon>
        <taxon>Pseudomonadati</taxon>
        <taxon>Pseudomonadota</taxon>
        <taxon>Betaproteobacteria</taxon>
        <taxon>Neisseriales</taxon>
        <taxon>Neisseriaceae</taxon>
        <taxon>Conchiformibius</taxon>
    </lineage>
</organism>
<keyword evidence="2 10" id="KW-0813">Transport</keyword>
<evidence type="ECO:0000313" key="12">
    <source>
        <dbReference type="Proteomes" id="UP001056819"/>
    </source>
</evidence>
<protein>
    <recommendedName>
        <fullName evidence="10">Sec-independent protein translocase protein TatB</fullName>
    </recommendedName>
</protein>
<dbReference type="PRINTS" id="PR01506">
    <property type="entry name" value="TATBPROTEIN"/>
</dbReference>
<dbReference type="RefSeq" id="WP_027022058.1">
    <property type="nucleotide sequence ID" value="NZ_CP097501.1"/>
</dbReference>
<gene>
    <name evidence="10 11" type="primary">tatB</name>
    <name evidence="11" type="ORF">LNQ82_03815</name>
</gene>
<evidence type="ECO:0000256" key="4">
    <source>
        <dbReference type="ARBA" id="ARBA00022519"/>
    </source>
</evidence>